<dbReference type="EMBL" id="LMCB01000035">
    <property type="protein sequence ID" value="KZL17214.1"/>
    <property type="molecule type" value="Genomic_DNA"/>
</dbReference>
<sequence>MIPYIAVEDRNLRDFANSMIQTYLLFSDADLGENATPSFIFISGEGYISNGKIDQSVATRFFPGMSSEEIDHFQGESDACLVFTIPLKEVDLVVGVNSTGNDYSKENYLCLLDSISYYLDSISIDSRYSSNIKEYGRNIISELQGRY</sequence>
<protein>
    <submittedName>
        <fullName evidence="1">Uncharacterized protein</fullName>
    </submittedName>
</protein>
<keyword evidence="2" id="KW-1185">Reference proteome</keyword>
<accession>A0A161VCF4</accession>
<dbReference type="Proteomes" id="UP000076577">
    <property type="component" value="Unassembled WGS sequence"/>
</dbReference>
<gene>
    <name evidence="1" type="ORF">PsAD2_03201</name>
</gene>
<organism evidence="1 2">
    <name type="scientific">Pseudovibrio axinellae</name>
    <dbReference type="NCBI Taxonomy" id="989403"/>
    <lineage>
        <taxon>Bacteria</taxon>
        <taxon>Pseudomonadati</taxon>
        <taxon>Pseudomonadota</taxon>
        <taxon>Alphaproteobacteria</taxon>
        <taxon>Hyphomicrobiales</taxon>
        <taxon>Stappiaceae</taxon>
        <taxon>Pseudovibrio</taxon>
    </lineage>
</organism>
<comment type="caution">
    <text evidence="1">The sequence shown here is derived from an EMBL/GenBank/DDBJ whole genome shotgun (WGS) entry which is preliminary data.</text>
</comment>
<dbReference type="STRING" id="989403.SAMN05421798_1284"/>
<evidence type="ECO:0000313" key="2">
    <source>
        <dbReference type="Proteomes" id="UP000076577"/>
    </source>
</evidence>
<dbReference type="AlphaFoldDB" id="A0A161VCF4"/>
<proteinExistence type="predicted"/>
<name>A0A161VCF4_9HYPH</name>
<evidence type="ECO:0000313" key="1">
    <source>
        <dbReference type="EMBL" id="KZL17214.1"/>
    </source>
</evidence>
<dbReference type="RefSeq" id="WP_139201461.1">
    <property type="nucleotide sequence ID" value="NZ_LMCB01000035.1"/>
</dbReference>
<dbReference type="PATRIC" id="fig|989403.3.peg.3431"/>
<reference evidence="1 2" key="1">
    <citation type="journal article" date="2016" name="Front. Microbiol.">
        <title>Comparative Genomic Analysis Reveals a Diverse Repertoire of Genes Involved in Prokaryote-Eukaryote Interactions within the Pseudovibrio Genus.</title>
        <authorList>
            <person name="Romano S."/>
            <person name="Fernandez-Guerra A."/>
            <person name="Reen F.J."/>
            <person name="Glockner F.O."/>
            <person name="Crowley S.P."/>
            <person name="O'Sullivan O."/>
            <person name="Cotter P.D."/>
            <person name="Adams C."/>
            <person name="Dobson A.D."/>
            <person name="O'Gara F."/>
        </authorList>
    </citation>
    <scope>NUCLEOTIDE SEQUENCE [LARGE SCALE GENOMIC DNA]</scope>
    <source>
        <strain evidence="1 2">Ad2</strain>
    </source>
</reference>